<keyword evidence="2" id="KW-1185">Reference proteome</keyword>
<evidence type="ECO:0000313" key="1">
    <source>
        <dbReference type="EMBL" id="KAI4324444.1"/>
    </source>
</evidence>
<name>A0ACB9MM80_9MYRT</name>
<evidence type="ECO:0000313" key="2">
    <source>
        <dbReference type="Proteomes" id="UP001057402"/>
    </source>
</evidence>
<dbReference type="EMBL" id="CM042888">
    <property type="protein sequence ID" value="KAI4324444.1"/>
    <property type="molecule type" value="Genomic_DNA"/>
</dbReference>
<comment type="caution">
    <text evidence="1">The sequence shown here is derived from an EMBL/GenBank/DDBJ whole genome shotgun (WGS) entry which is preliminary data.</text>
</comment>
<accession>A0ACB9MM80</accession>
<gene>
    <name evidence="1" type="ORF">MLD38_029935</name>
</gene>
<organism evidence="1 2">
    <name type="scientific">Melastoma candidum</name>
    <dbReference type="NCBI Taxonomy" id="119954"/>
    <lineage>
        <taxon>Eukaryota</taxon>
        <taxon>Viridiplantae</taxon>
        <taxon>Streptophyta</taxon>
        <taxon>Embryophyta</taxon>
        <taxon>Tracheophyta</taxon>
        <taxon>Spermatophyta</taxon>
        <taxon>Magnoliopsida</taxon>
        <taxon>eudicotyledons</taxon>
        <taxon>Gunneridae</taxon>
        <taxon>Pentapetalae</taxon>
        <taxon>rosids</taxon>
        <taxon>malvids</taxon>
        <taxon>Myrtales</taxon>
        <taxon>Melastomataceae</taxon>
        <taxon>Melastomatoideae</taxon>
        <taxon>Melastomateae</taxon>
        <taxon>Melastoma</taxon>
    </lineage>
</organism>
<dbReference type="Proteomes" id="UP001057402">
    <property type="component" value="Chromosome 9"/>
</dbReference>
<protein>
    <submittedName>
        <fullName evidence="1">Uncharacterized protein</fullName>
    </submittedName>
</protein>
<proteinExistence type="predicted"/>
<sequence>MSINSFLLLIIFTIPVTLSMAGKDPSSSNDPVTAAALPVTSVGRKLGQIQSVLPRTFSAPTPSPSLEEAIRSYTFDWNAIQNTITTQPRNSHPLHHRNVDKSMAGGGIILGGLLVTFLFALFCYIRATCSAGSTN</sequence>
<reference evidence="2" key="1">
    <citation type="journal article" date="2023" name="Front. Plant Sci.">
        <title>Chromosomal-level genome assembly of Melastoma candidum provides insights into trichome evolution.</title>
        <authorList>
            <person name="Zhong Y."/>
            <person name="Wu W."/>
            <person name="Sun C."/>
            <person name="Zou P."/>
            <person name="Liu Y."/>
            <person name="Dai S."/>
            <person name="Zhou R."/>
        </authorList>
    </citation>
    <scope>NUCLEOTIDE SEQUENCE [LARGE SCALE GENOMIC DNA]</scope>
</reference>